<dbReference type="AlphaFoldDB" id="A0A4Y1WSU5"/>
<protein>
    <submittedName>
        <fullName evidence="2">Glycosyl transferase family 2</fullName>
    </submittedName>
</protein>
<feature type="transmembrane region" description="Helical" evidence="1">
    <location>
        <begin position="310"/>
        <end position="341"/>
    </location>
</feature>
<dbReference type="Proteomes" id="UP000318946">
    <property type="component" value="Chromosome"/>
</dbReference>
<dbReference type="InterPro" id="IPR029044">
    <property type="entry name" value="Nucleotide-diphossugar_trans"/>
</dbReference>
<organism evidence="2 3">
    <name type="scientific">Alistipes communis</name>
    <dbReference type="NCBI Taxonomy" id="2585118"/>
    <lineage>
        <taxon>Bacteria</taxon>
        <taxon>Pseudomonadati</taxon>
        <taxon>Bacteroidota</taxon>
        <taxon>Bacteroidia</taxon>
        <taxon>Bacteroidales</taxon>
        <taxon>Rikenellaceae</taxon>
        <taxon>Alistipes</taxon>
    </lineage>
</organism>
<keyword evidence="3" id="KW-1185">Reference proteome</keyword>
<dbReference type="KEGG" id="acou:A5CBH24_12100"/>
<gene>
    <name evidence="2" type="ORF">A5CBH24_12100</name>
</gene>
<reference evidence="3" key="1">
    <citation type="submission" date="2019-06" db="EMBL/GenBank/DDBJ databases">
        <title>Alistipes onderdonkii subsp. vulgaris subsp. nov., Alistipes dispar sp. nov. and Alistipes communis sp. nov., isolated from human faeces, and creation of Alistipes onderdonkii subsp. onderdonkii subsp. nov.</title>
        <authorList>
            <person name="Sakamoto M."/>
            <person name="Ikeyama N."/>
            <person name="Ogata Y."/>
            <person name="Suda W."/>
            <person name="Iino T."/>
            <person name="Hattori M."/>
            <person name="Ohkuma M."/>
        </authorList>
    </citation>
    <scope>NUCLEOTIDE SEQUENCE [LARGE SCALE GENOMIC DNA]</scope>
    <source>
        <strain evidence="3">5CBH24</strain>
    </source>
</reference>
<feature type="transmembrane region" description="Helical" evidence="1">
    <location>
        <begin position="361"/>
        <end position="381"/>
    </location>
</feature>
<name>A0A4Y1WSU5_9BACT</name>
<proteinExistence type="predicted"/>
<dbReference type="Gene3D" id="3.90.550.10">
    <property type="entry name" value="Spore Coat Polysaccharide Biosynthesis Protein SpsA, Chain A"/>
    <property type="match status" value="1"/>
</dbReference>
<evidence type="ECO:0000313" key="2">
    <source>
        <dbReference type="EMBL" id="BBL03897.1"/>
    </source>
</evidence>
<keyword evidence="1" id="KW-0812">Transmembrane</keyword>
<dbReference type="EMBL" id="AP019735">
    <property type="protein sequence ID" value="BBL03897.1"/>
    <property type="molecule type" value="Genomic_DNA"/>
</dbReference>
<keyword evidence="2" id="KW-0808">Transferase</keyword>
<evidence type="ECO:0000256" key="1">
    <source>
        <dbReference type="SAM" id="Phobius"/>
    </source>
</evidence>
<sequence>MEVTEMTLWENVLAHYGWQGAALAAVLVVLLCVQLWYYLFAYGRIPGYKNSRRRQVLDAEPPLSVIVPMFSEDALFVEERLPLMLAQEYSDFEVVIVYVGRDNDFFEDLLRIRQSFPRVTATKIEQDARFPISTKMALNVGIKSAHYEHLIVTSTDVRPLSDRWLALMAKGFLRGDVVVGYCGLERRRGLADRWMRTDRMMESVQWLARAVAHRPYRGIRYNFGFTKRLYFDARGFSHLNMNIGEDDLFLQRILRDDNLSVVLSPRASVVQRVWGGLGWWTRQRRLYGAARRYYPLAVRNFIRWEPGSRLLFFLAAATAIAVMPLEYKLATAALVLLRYGVVFAEIWRITRRLGERGLRGAYFVYDLLSPFYEMLVALLCLRRDDRVWR</sequence>
<dbReference type="SUPFAM" id="SSF53448">
    <property type="entry name" value="Nucleotide-diphospho-sugar transferases"/>
    <property type="match status" value="1"/>
</dbReference>
<feature type="transmembrane region" description="Helical" evidence="1">
    <location>
        <begin position="20"/>
        <end position="43"/>
    </location>
</feature>
<keyword evidence="1" id="KW-1133">Transmembrane helix</keyword>
<dbReference type="GO" id="GO:0016740">
    <property type="term" value="F:transferase activity"/>
    <property type="evidence" value="ECO:0007669"/>
    <property type="project" value="UniProtKB-KW"/>
</dbReference>
<accession>A0A4Y1WSU5</accession>
<keyword evidence="1" id="KW-0472">Membrane</keyword>
<evidence type="ECO:0000313" key="3">
    <source>
        <dbReference type="Proteomes" id="UP000318946"/>
    </source>
</evidence>